<gene>
    <name evidence="1" type="ORF">WYH_03320</name>
</gene>
<dbReference type="PATRIC" id="fig|1267766.3.peg.3341"/>
<evidence type="ECO:0000313" key="1">
    <source>
        <dbReference type="EMBL" id="AKH44339.1"/>
    </source>
</evidence>
<evidence type="ECO:0000313" key="2">
    <source>
        <dbReference type="Proteomes" id="UP000034392"/>
    </source>
</evidence>
<accession>A0A0F7KXC9</accession>
<dbReference type="RefSeq" id="WP_046905310.1">
    <property type="nucleotide sequence ID" value="NZ_CP011453.2"/>
</dbReference>
<dbReference type="OrthoDB" id="7428023at2"/>
<dbReference type="KEGG" id="aay:WYH_03320"/>
<name>A0A0F7KXC9_9SPHN</name>
<dbReference type="AlphaFoldDB" id="A0A0F7KXC9"/>
<geneLocation type="plasmid" evidence="1 2">
    <name>unnamed</name>
</geneLocation>
<keyword evidence="2" id="KW-1185">Reference proteome</keyword>
<protein>
    <submittedName>
        <fullName evidence="1">Uncharacterized protein</fullName>
    </submittedName>
</protein>
<dbReference type="EMBL" id="CP011453">
    <property type="protein sequence ID" value="AKH44339.1"/>
    <property type="molecule type" value="Genomic_DNA"/>
</dbReference>
<keyword evidence="1" id="KW-0614">Plasmid</keyword>
<reference evidence="1" key="1">
    <citation type="submission" date="2015-08" db="EMBL/GenBank/DDBJ databases">
        <title>The complete genome of Altererythrobacter atlanticus strain 26DY36.</title>
        <authorList>
            <person name="Wu Y.-H."/>
            <person name="Cheng H."/>
            <person name="Wu X.-W."/>
        </authorList>
    </citation>
    <scope>NUCLEOTIDE SEQUENCE</scope>
    <source>
        <strain evidence="1">26DY36</strain>
        <plasmid evidence="1">unnamed</plasmid>
    </source>
</reference>
<sequence>MIGFLLTLAAAAAAVPQPGTVQLTVNGETTTHAIADCSLDARNGMPARLLVQEMDVTLNLSRADHVQTISIIQDNANWAATRMFIGGRWLDRGQPAEPIVGEWGEVIRVQATLTSTSHPGERQVSLIARC</sequence>
<organism evidence="1 2">
    <name type="scientific">Croceibacterium atlanticum</name>
    <dbReference type="NCBI Taxonomy" id="1267766"/>
    <lineage>
        <taxon>Bacteria</taxon>
        <taxon>Pseudomonadati</taxon>
        <taxon>Pseudomonadota</taxon>
        <taxon>Alphaproteobacteria</taxon>
        <taxon>Sphingomonadales</taxon>
        <taxon>Erythrobacteraceae</taxon>
        <taxon>Croceibacterium</taxon>
    </lineage>
</organism>
<proteinExistence type="predicted"/>
<dbReference type="Proteomes" id="UP000034392">
    <property type="component" value="Plasmid unnamed"/>
</dbReference>